<proteinExistence type="predicted"/>
<dbReference type="Proteomes" id="UP000325462">
    <property type="component" value="Chromosome"/>
</dbReference>
<dbReference type="InterPro" id="IPR036249">
    <property type="entry name" value="Thioredoxin-like_sf"/>
</dbReference>
<dbReference type="SUPFAM" id="SSF52833">
    <property type="entry name" value="Thioredoxin-like"/>
    <property type="match status" value="1"/>
</dbReference>
<dbReference type="RefSeq" id="WP_002459433.1">
    <property type="nucleotide sequence ID" value="NZ_AP021848.1"/>
</dbReference>
<dbReference type="EMBL" id="LRQI01000026">
    <property type="protein sequence ID" value="KXA39579.1"/>
    <property type="molecule type" value="Genomic_DNA"/>
</dbReference>
<dbReference type="STRING" id="28035.B6N84_08685"/>
<dbReference type="EMBL" id="CP041722">
    <property type="protein sequence ID" value="QEX39227.1"/>
    <property type="molecule type" value="Genomic_DNA"/>
</dbReference>
<feature type="domain" description="Glutaredoxin" evidence="1">
    <location>
        <begin position="4"/>
        <end position="58"/>
    </location>
</feature>
<dbReference type="Proteomes" id="UP000070063">
    <property type="component" value="Unassembled WGS sequence"/>
</dbReference>
<keyword evidence="7" id="KW-1185">Reference proteome</keyword>
<organism evidence="4 6">
    <name type="scientific">Staphylococcus lugdunensis</name>
    <dbReference type="NCBI Taxonomy" id="28035"/>
    <lineage>
        <taxon>Bacteria</taxon>
        <taxon>Bacillati</taxon>
        <taxon>Bacillota</taxon>
        <taxon>Bacilli</taxon>
        <taxon>Bacillales</taxon>
        <taxon>Staphylococcaceae</taxon>
        <taxon>Staphylococcus</taxon>
    </lineage>
</organism>
<evidence type="ECO:0000313" key="2">
    <source>
        <dbReference type="EMBL" id="KXA39579.1"/>
    </source>
</evidence>
<dbReference type="EMBL" id="SCHB01000002">
    <property type="protein sequence ID" value="TBW72862.1"/>
    <property type="molecule type" value="Genomic_DNA"/>
</dbReference>
<evidence type="ECO:0000313" key="7">
    <source>
        <dbReference type="Proteomes" id="UP000325462"/>
    </source>
</evidence>
<sequence>MAHITLYTQDDCPPCSFIKNYLHEHQIPFEEKHIKHQAYRVEMLEYDAFATPFILLNDEPMYTVDIDKINHAFNITV</sequence>
<dbReference type="OMA" id="CPPCEIV"/>
<evidence type="ECO:0000313" key="3">
    <source>
        <dbReference type="EMBL" id="QEX39227.1"/>
    </source>
</evidence>
<dbReference type="GeneID" id="58090069"/>
<evidence type="ECO:0000313" key="4">
    <source>
        <dbReference type="EMBL" id="TBW72862.1"/>
    </source>
</evidence>
<accession>A0A133Q9P6</accession>
<dbReference type="AlphaFoldDB" id="A0A133Q9P6"/>
<dbReference type="PROSITE" id="PS51354">
    <property type="entry name" value="GLUTAREDOXIN_2"/>
    <property type="match status" value="1"/>
</dbReference>
<evidence type="ECO:0000313" key="6">
    <source>
        <dbReference type="Proteomes" id="UP000293637"/>
    </source>
</evidence>
<dbReference type="Pfam" id="PF00462">
    <property type="entry name" value="Glutaredoxin"/>
    <property type="match status" value="1"/>
</dbReference>
<reference evidence="2 5" key="1">
    <citation type="submission" date="2016-01" db="EMBL/GenBank/DDBJ databases">
        <authorList>
            <person name="Mitreva M."/>
            <person name="Pepin K.H."/>
            <person name="Mihindukulasuriya K.A."/>
            <person name="Fulton R."/>
            <person name="Fronick C."/>
            <person name="O'Laughlin M."/>
            <person name="Miner T."/>
            <person name="Herter B."/>
            <person name="Rosa B.A."/>
            <person name="Cordes M."/>
            <person name="Tomlinson C."/>
            <person name="Wollam A."/>
            <person name="Palsikar V.B."/>
            <person name="Mardis E.R."/>
            <person name="Wilson R.K."/>
        </authorList>
    </citation>
    <scope>NUCLEOTIDE SEQUENCE [LARGE SCALE GENOMIC DNA]</scope>
    <source>
        <strain evidence="2 5">MJR7738</strain>
    </source>
</reference>
<reference evidence="3 7" key="3">
    <citation type="submission" date="2019-07" db="EMBL/GenBank/DDBJ databases">
        <title>Comparative genome analysis of staphylococcus lugdunensis shows clonal complex-dependent diversity of the putative virulence factor, ess/type vii locus.</title>
        <authorList>
            <person name="Lebeurre J."/>
            <person name="Dahyot S."/>
            <person name="Diene S."/>
            <person name="Paulay A."/>
            <person name="Aubourg M."/>
            <person name="Argemi X."/>
            <person name="Giard J.-C."/>
            <person name="Tournier I."/>
            <person name="Francois P."/>
            <person name="Pestel-Caron M."/>
        </authorList>
    </citation>
    <scope>NUCLEOTIDE SEQUENCE [LARGE SCALE GENOMIC DNA]</scope>
    <source>
        <strain evidence="3 7">SL13</strain>
    </source>
</reference>
<dbReference type="Gene3D" id="3.40.30.10">
    <property type="entry name" value="Glutaredoxin"/>
    <property type="match status" value="1"/>
</dbReference>
<name>A0A133Q9P6_STALU</name>
<dbReference type="InterPro" id="IPR002109">
    <property type="entry name" value="Glutaredoxin"/>
</dbReference>
<gene>
    <name evidence="4" type="ORF">EQ812_03200</name>
    <name evidence="3" type="ORF">FO454_10115</name>
    <name evidence="2" type="ORF">HMPREF3225_00646</name>
</gene>
<dbReference type="CDD" id="cd02976">
    <property type="entry name" value="NrdH"/>
    <property type="match status" value="1"/>
</dbReference>
<protein>
    <submittedName>
        <fullName evidence="2">Glutaredoxin</fullName>
    </submittedName>
    <submittedName>
        <fullName evidence="4">NrdH-redoxin</fullName>
    </submittedName>
</protein>
<reference evidence="4 6" key="2">
    <citation type="journal article" date="2019" name="Sci. Transl. Med.">
        <title>Quorum sensing between bacterial species on the skin protects against epidermal injury in atopic dermatitis.</title>
        <authorList>
            <person name="Williams M.R."/>
        </authorList>
    </citation>
    <scope>NUCLEOTIDE SEQUENCE [LARGE SCALE GENOMIC DNA]</scope>
    <source>
        <strain evidence="4 6">E7</strain>
    </source>
</reference>
<dbReference type="eggNOG" id="COG0695">
    <property type="taxonomic scope" value="Bacteria"/>
</dbReference>
<evidence type="ECO:0000313" key="5">
    <source>
        <dbReference type="Proteomes" id="UP000070063"/>
    </source>
</evidence>
<evidence type="ECO:0000259" key="1">
    <source>
        <dbReference type="Pfam" id="PF00462"/>
    </source>
</evidence>
<dbReference type="Proteomes" id="UP000293637">
    <property type="component" value="Unassembled WGS sequence"/>
</dbReference>